<dbReference type="InterPro" id="IPR044068">
    <property type="entry name" value="CB"/>
</dbReference>
<dbReference type="Pfam" id="PF14890">
    <property type="entry name" value="Intein_splicing"/>
    <property type="match status" value="1"/>
</dbReference>
<dbReference type="GO" id="GO:0016539">
    <property type="term" value="P:intein-mediated protein splicing"/>
    <property type="evidence" value="ECO:0007669"/>
    <property type="project" value="InterPro"/>
</dbReference>
<dbReference type="EMBL" id="MHBW01000025">
    <property type="protein sequence ID" value="OGY08564.1"/>
    <property type="molecule type" value="Genomic_DNA"/>
</dbReference>
<evidence type="ECO:0000256" key="1">
    <source>
        <dbReference type="ARBA" id="ARBA00023125"/>
    </source>
</evidence>
<protein>
    <recommendedName>
        <fullName evidence="10">Intein C-terminal splicing domain-containing protein</fullName>
    </recommendedName>
</protein>
<accession>A0A1G1UZK3</accession>
<evidence type="ECO:0000259" key="6">
    <source>
        <dbReference type="PROSITE" id="PS51688"/>
    </source>
</evidence>
<dbReference type="Gene3D" id="3.30.450.30">
    <property type="entry name" value="Dynein light chain 2a, cytoplasmic"/>
    <property type="match status" value="1"/>
</dbReference>
<feature type="compositionally biased region" description="Basic residues" evidence="4">
    <location>
        <begin position="998"/>
        <end position="1009"/>
    </location>
</feature>
<feature type="domain" description="Core-binding (CB)" evidence="7">
    <location>
        <begin position="1"/>
        <end position="43"/>
    </location>
</feature>
<evidence type="ECO:0000256" key="4">
    <source>
        <dbReference type="SAM" id="MobiDB-lite"/>
    </source>
</evidence>
<dbReference type="InterPro" id="IPR011010">
    <property type="entry name" value="DNA_brk_join_enz"/>
</dbReference>
<keyword evidence="1 2" id="KW-0238">DNA-binding</keyword>
<dbReference type="Gene3D" id="2.170.16.10">
    <property type="entry name" value="Hedgehog/Intein (Hint) domain"/>
    <property type="match status" value="2"/>
</dbReference>
<sequence>MSNLPRISPEFLAKYQAEIGRQNSPTTVSRKNSSLKHFFSWAQKEGHVESNPFEQDKNESHESHLSHKSLAIFSLVTGGLTVILLAVFLSTRLPVGKNSVFVAMKSLAQQNGPSQAESGLTQMSPTPAPYPTTQNPQPVKSISGVLGIEGPELTLSTEPLSDGNITLSPDGNGSVNIHSSATTSNTITITNSNLTTGNLISGYAGNNGSGYNLLYLFSGSLPVEQFSVDARGNTYVGGSETVVGDINLSGNLAVGGVTRLNSLGRLASITGYYQDSGLFAIDQGSPDSARITKFPTSSQGPSSADVLTLTLNETNTTTSNYDTLVLERNNAGSTGYALDVKSGNANFEGNVSIAGTLTTGGTGGLTAASLNVTGATTLSSTLGVTGATTLGATTAAGRLTATSAPTSAHTGTWAIGSSTWNQSNATIYINPASATADSSLLGLAVGGSVVFDIDAEGDIYGKNLILTGSTSTGSQTVAGDFAVEGNTTLGDATSDTLTVNPATLTWAGGNKTIDVTGAATRTLTVLNSTTSQVADLDLSDGSLKVGGTTRISNAGVGTFITGTVIGSQTFTTNNIADSGALTIASGGTDNLTLNTSDSSASISLGANTTLAAGKTFTWTTGAIDTNGKVGIGTASPGQQLEITGNFKLPTTTTTTGIIYAGTNRFIHNYGSNNAFVGIGSGNLTMTGTGNAFFGYNTGPSVTSGSSNAFFGSAAGSSNTTALANSFFGASAGGVTTTGSANTFIGTSAGGSNVSGTRNTYTGMSAGLVATGNDNAYYGYASGGSGGIPSVNSGNQNSFFGSYAGTDNNTGVGNVYIGYYSETSGGTGSYNTFVGTSTIATSDVSSSIALGYAAAATASNQLLIGADNANGYITDGYLGRGATTATPTTFSLHSSGGSTVGTVGSDFKLIGGAGSTATTGAAGGSIYLIGGDGGGTGDNNGGNVYIYGGAKTGSGTAGNTLLGVNSSGTAVGNVGIGTTSPAGILHVAGQCVAEGTLIKRRRRKSRRNSHPHVGGDPNKDDLWILDQVENDNDDYIYKDVPVEDIEHGDEVLSLNDKTGEFEWHKVEKTMDKGIQEVFQLYTRSGLGIQTTANHPYLVKTKAGKLETLPLGGTFEVDQSNRIEEIGKDSFLAITSKTDKAVVKIPSTVKRVLLARHRKTHKGIQTLFAPTVFANSINLALKQLKTFPSKLAIDLEYPGFEDVIRRRVLTAFPKLALEFKPVGKSSQAHILANFWGGKRRKSQKKTTAEPFEGTTALLHPEFTGIRNARGLSSWEGAYHKKLEMSSSEWVKVAYLKPGMVIATTNGWEPITKIYKTGCKLTFDLQIEGAHNFVGNEIVAHNTSIFGAGEAGTPTATTIRGAAASGTNVAGTNLTFAASNGTGTGGSGSIIFRTAPVGSTGSTANTLATRLTINNNGNVGIGATDPTAYILQVAGNIGPNASPTLTSITQTATAIDTSASGYPSVAIGTDGLPVIAYYDGGTGALSVYKCSNTSCSTGSSATIDSGQSAGQYASITIGTDGLPVISYYDGTNFDLKVVKCGNASCSSGNTTNTLDSTGDVGIQSSIAIGTDGYPVISYNDSTNGALKVIKCADSSCTPATNTTNSVDTASNTGYQTSIAIGTDGYPVISYLDGGNGDLKVAKCGNGSCTPGSATISTPDTNGGSNSSIAIGKDGLPIISYFASGVKVYKCSNASCASGSSNAIDNTVTTNTSTSIAIGTDGLAIIAYDFAGATGDLKVVKCGNASCSSGNTTTNVESTNRVGFYVNMAIGADSLPIIAHYDLTNADIRTLKCATTNCATTTGSALAGGYSLGGWMANSRSYSSPFQTINTLQIANPTTFQNLSFLTAGSEKLTITPSGTIGIGTTSPGGTLSVVSDNATGTTTSSAFNLTDSSLTTGTLAYLNSSSIITGKLLDVTATNNTWTGNGTTNGLVDISSSSTAGTASSSSLLLNLTRSGANANASHIAYGLYSAVTNTGTTSTNVAGYFTASGATNNYAAIFDAGNVGIGITTPTSELHLVDNVSGGMSSSTLQTIASTSQGYTSGKLLNVDLTQSAATGTSVSGNIASVNFAPTYSTAITTPAISGNTLNITRTAVTNSSFVSTLTVSGALANFSDSATQTTGTLTSTADVVRIAQNYTSNSGAALDITQAGTGLALRVNDNGTFTDSTPFAVDASGNVGIGLTNPTHQLELSTDDAAKTTTTTWTTTSDARTKKNITAFLDGLDVIKKLKPIEFDYNGLGGTVDNLHSVSLIAQDAEPVAPYLVRSRKGKLNPSDQQDSDILSFNPHGLFFVTINAIKELDQKMSTLTSEVVADLQTGIIVTTEFVAETISTNRLTAKQINADKVISPVIEADQIQANKVTSNVVTSNSLEAKDATVSGTLVANDIQSSVIDKLKERLSALSDQMQEVNAQNATYKQVEKILDETATGSATLASTSGESAYWRSSGFQSALDSTREMNFANTVNAASDFNVMGDVNVFGTTRLANTYVQDEATVSSSDPLITSHLSLGTNSISVFGGALQILASEGVDIMNGTLVVDTSGNVHIKGDLFVGGSLHASTINMGSNSEFQFARGGNSATTSAEVVASIDASGSATLRKLVIAAPQETATPSAQITNNEVTSNSTAGQAVMPAGLTTLIIGNPNVTNNTLIYVTPQSSTNNQTLYVLNKVAGSYFTVAIDRHTPYDIKFNWWIIDLK</sequence>
<dbReference type="CDD" id="cd00081">
    <property type="entry name" value="Hint"/>
    <property type="match status" value="2"/>
</dbReference>
<feature type="transmembrane region" description="Helical" evidence="5">
    <location>
        <begin position="70"/>
        <end position="89"/>
    </location>
</feature>
<dbReference type="InterPro" id="IPR010998">
    <property type="entry name" value="Integrase_recombinase_N"/>
</dbReference>
<keyword evidence="5" id="KW-0812">Transmembrane</keyword>
<dbReference type="InterPro" id="IPR003586">
    <property type="entry name" value="Hint_dom_C"/>
</dbReference>
<organism evidence="8 9">
    <name type="scientific">Candidatus Blackburnbacteria bacterium RIFCSPHIGHO2_01_FULL_43_15b</name>
    <dbReference type="NCBI Taxonomy" id="1797513"/>
    <lineage>
        <taxon>Bacteria</taxon>
        <taxon>Candidatus Blackburniibacteriota</taxon>
    </lineage>
</organism>
<gene>
    <name evidence="8" type="ORF">A2782_04015</name>
</gene>
<evidence type="ECO:0008006" key="10">
    <source>
        <dbReference type="Google" id="ProtNLM"/>
    </source>
</evidence>
<keyword evidence="3" id="KW-0175">Coiled coil</keyword>
<keyword evidence="5" id="KW-1133">Transmembrane helix</keyword>
<dbReference type="NCBIfam" id="TIGR01443">
    <property type="entry name" value="intein_Cterm"/>
    <property type="match status" value="1"/>
</dbReference>
<dbReference type="InterPro" id="IPR036844">
    <property type="entry name" value="Hint_dom_sf"/>
</dbReference>
<dbReference type="GO" id="GO:0003677">
    <property type="term" value="F:DNA binding"/>
    <property type="evidence" value="ECO:0007669"/>
    <property type="project" value="UniProtKB-UniRule"/>
</dbReference>
<dbReference type="SUPFAM" id="SSF56349">
    <property type="entry name" value="DNA breaking-rejoining enzymes"/>
    <property type="match status" value="1"/>
</dbReference>
<dbReference type="InterPro" id="IPR030934">
    <property type="entry name" value="Intein_C"/>
</dbReference>
<dbReference type="SMART" id="SM00305">
    <property type="entry name" value="HintC"/>
    <property type="match status" value="1"/>
</dbReference>
<dbReference type="SUPFAM" id="SSF51294">
    <property type="entry name" value="Hedgehog/intein (Hint) domain"/>
    <property type="match status" value="2"/>
</dbReference>
<evidence type="ECO:0000313" key="8">
    <source>
        <dbReference type="EMBL" id="OGY08564.1"/>
    </source>
</evidence>
<dbReference type="Gene3D" id="1.10.150.130">
    <property type="match status" value="1"/>
</dbReference>
<feature type="coiled-coil region" evidence="3">
    <location>
        <begin position="2387"/>
        <end position="2414"/>
    </location>
</feature>
<feature type="region of interest" description="Disordered" evidence="4">
    <location>
        <begin position="998"/>
        <end position="1018"/>
    </location>
</feature>
<dbReference type="PROSITE" id="PS51688">
    <property type="entry name" value="ICA"/>
    <property type="match status" value="1"/>
</dbReference>
<feature type="domain" description="Peptidase S74" evidence="6">
    <location>
        <begin position="2204"/>
        <end position="2307"/>
    </location>
</feature>
<evidence type="ECO:0000256" key="5">
    <source>
        <dbReference type="SAM" id="Phobius"/>
    </source>
</evidence>
<dbReference type="PROSITE" id="PS50818">
    <property type="entry name" value="INTEIN_C_TER"/>
    <property type="match status" value="1"/>
</dbReference>
<dbReference type="Pfam" id="PF13884">
    <property type="entry name" value="Peptidase_S74"/>
    <property type="match status" value="1"/>
</dbReference>
<proteinExistence type="predicted"/>
<evidence type="ECO:0000256" key="3">
    <source>
        <dbReference type="SAM" id="Coils"/>
    </source>
</evidence>
<feature type="region of interest" description="Disordered" evidence="4">
    <location>
        <begin position="112"/>
        <end position="137"/>
    </location>
</feature>
<evidence type="ECO:0000313" key="9">
    <source>
        <dbReference type="Proteomes" id="UP000177967"/>
    </source>
</evidence>
<evidence type="ECO:0000259" key="7">
    <source>
        <dbReference type="PROSITE" id="PS51900"/>
    </source>
</evidence>
<name>A0A1G1UZK3_9BACT</name>
<dbReference type="PROSITE" id="PS50817">
    <property type="entry name" value="INTEIN_N_TER"/>
    <property type="match status" value="1"/>
</dbReference>
<evidence type="ECO:0000256" key="2">
    <source>
        <dbReference type="PROSITE-ProRule" id="PRU01248"/>
    </source>
</evidence>
<keyword evidence="5" id="KW-0472">Membrane</keyword>
<dbReference type="InterPro" id="IPR030392">
    <property type="entry name" value="S74_ICA"/>
</dbReference>
<dbReference type="STRING" id="1797513.A2782_04015"/>
<dbReference type="Proteomes" id="UP000177967">
    <property type="component" value="Unassembled WGS sequence"/>
</dbReference>
<reference evidence="8 9" key="1">
    <citation type="journal article" date="2016" name="Nat. Commun.">
        <title>Thousands of microbial genomes shed light on interconnected biogeochemical processes in an aquifer system.</title>
        <authorList>
            <person name="Anantharaman K."/>
            <person name="Brown C.T."/>
            <person name="Hug L.A."/>
            <person name="Sharon I."/>
            <person name="Castelle C.J."/>
            <person name="Probst A.J."/>
            <person name="Thomas B.C."/>
            <person name="Singh A."/>
            <person name="Wilkins M.J."/>
            <person name="Karaoz U."/>
            <person name="Brodie E.L."/>
            <person name="Williams K.H."/>
            <person name="Hubbard S.S."/>
            <person name="Banfield J.F."/>
        </authorList>
    </citation>
    <scope>NUCLEOTIDE SEQUENCE [LARGE SCALE GENOMIC DNA]</scope>
</reference>
<dbReference type="PROSITE" id="PS51900">
    <property type="entry name" value="CB"/>
    <property type="match status" value="1"/>
</dbReference>
<dbReference type="InterPro" id="IPR006141">
    <property type="entry name" value="Intein_N"/>
</dbReference>
<comment type="caution">
    <text evidence="8">The sequence shown here is derived from an EMBL/GenBank/DDBJ whole genome shotgun (WGS) entry which is preliminary data.</text>
</comment>